<gene>
    <name evidence="3" type="primary">TEKTIP1</name>
</gene>
<dbReference type="RefSeq" id="XP_070649226.1">
    <property type="nucleotide sequence ID" value="XM_070793125.1"/>
</dbReference>
<evidence type="ECO:0000256" key="1">
    <source>
        <dbReference type="SAM" id="MobiDB-lite"/>
    </source>
</evidence>
<accession>A0ABM4SN61</accession>
<dbReference type="Proteomes" id="UP001652663">
    <property type="component" value="Chromosome 7"/>
</dbReference>
<dbReference type="PANTHER" id="PTHR31254:SF1">
    <property type="entry name" value="TEKTIN BUNDLE-INTERACTING PROTEIN 1"/>
    <property type="match status" value="1"/>
</dbReference>
<feature type="region of interest" description="Disordered" evidence="1">
    <location>
        <begin position="28"/>
        <end position="63"/>
    </location>
</feature>
<organism evidence="2 3">
    <name type="scientific">Bos indicus</name>
    <name type="common">Zebu</name>
    <dbReference type="NCBI Taxonomy" id="9915"/>
    <lineage>
        <taxon>Eukaryota</taxon>
        <taxon>Metazoa</taxon>
        <taxon>Chordata</taxon>
        <taxon>Craniata</taxon>
        <taxon>Vertebrata</taxon>
        <taxon>Euteleostomi</taxon>
        <taxon>Mammalia</taxon>
        <taxon>Eutheria</taxon>
        <taxon>Laurasiatheria</taxon>
        <taxon>Artiodactyla</taxon>
        <taxon>Ruminantia</taxon>
        <taxon>Pecora</taxon>
        <taxon>Bovidae</taxon>
        <taxon>Bovinae</taxon>
        <taxon>Bos</taxon>
    </lineage>
</organism>
<dbReference type="GeneID" id="109560967"/>
<evidence type="ECO:0000313" key="2">
    <source>
        <dbReference type="Proteomes" id="UP001652663"/>
    </source>
</evidence>
<dbReference type="InterPro" id="IPR029203">
    <property type="entry name" value="TKTI1"/>
</dbReference>
<protein>
    <submittedName>
        <fullName evidence="3">Tektin bundle-interacting protein 1 isoform X2</fullName>
    </submittedName>
</protein>
<sequence length="264" mass="29589">MWGEGRAEIVEGEFRKLVLFQDAPVGVLGDRKEAGGPSPGPAPPKSSNAGPSPEGGRQRLGWGPVGPAVARTLGWPLLLSTMAPQDLEAGAPRHAEADMQTLRRQAAWPCVPRGTLEVDFPPPLYSDDYLSQEGPRWTPAIKQATRWKYTPMGRDAAGQLWYTGLTNSDSREAWYTLPRAPDSPYREAYARWHGCYGHRERSLPSAINRHRFGVEPLWRASDYVRYLSAPQRPRYTAQNYRQWGLEPYCPATNQRPPPVYTPSH</sequence>
<name>A0ABM4SN61_BOSIN</name>
<keyword evidence="2" id="KW-1185">Reference proteome</keyword>
<dbReference type="Pfam" id="PF15041">
    <property type="entry name" value="TKTI1"/>
    <property type="match status" value="2"/>
</dbReference>
<evidence type="ECO:0000313" key="3">
    <source>
        <dbReference type="RefSeq" id="XP_070649226.1"/>
    </source>
</evidence>
<reference evidence="3" key="1">
    <citation type="submission" date="2025-08" db="UniProtKB">
        <authorList>
            <consortium name="RefSeq"/>
        </authorList>
    </citation>
    <scope>IDENTIFICATION</scope>
    <source>
        <tissue evidence="3">Blood</tissue>
    </source>
</reference>
<dbReference type="PANTHER" id="PTHR31254">
    <property type="entry name" value="HYPOTHETICAL PROTEIN LOC690617"/>
    <property type="match status" value="1"/>
</dbReference>
<proteinExistence type="predicted"/>